<proteinExistence type="predicted"/>
<dbReference type="EMBL" id="BMUB01000018">
    <property type="protein sequence ID" value="GGU96353.1"/>
    <property type="molecule type" value="Genomic_DNA"/>
</dbReference>
<keyword evidence="1" id="KW-0472">Membrane</keyword>
<comment type="caution">
    <text evidence="2">The sequence shown here is derived from an EMBL/GenBank/DDBJ whole genome shotgun (WGS) entry which is preliminary data.</text>
</comment>
<protein>
    <recommendedName>
        <fullName evidence="4">LPXTG cell wall anchor domain-containing protein</fullName>
    </recommendedName>
</protein>
<gene>
    <name evidence="2" type="ORF">GCM10010502_57970</name>
</gene>
<evidence type="ECO:0000256" key="1">
    <source>
        <dbReference type="SAM" id="Phobius"/>
    </source>
</evidence>
<keyword evidence="1" id="KW-1133">Transmembrane helix</keyword>
<organism evidence="2 3">
    <name type="scientific">Kitasatospora aureofaciens</name>
    <name type="common">Streptomyces aureofaciens</name>
    <dbReference type="NCBI Taxonomy" id="1894"/>
    <lineage>
        <taxon>Bacteria</taxon>
        <taxon>Bacillati</taxon>
        <taxon>Actinomycetota</taxon>
        <taxon>Actinomycetes</taxon>
        <taxon>Kitasatosporales</taxon>
        <taxon>Streptomycetaceae</taxon>
        <taxon>Kitasatospora</taxon>
    </lineage>
</organism>
<dbReference type="RefSeq" id="WP_157846576.1">
    <property type="nucleotide sequence ID" value="NZ_BMUB01000018.1"/>
</dbReference>
<name>A0A8H9HWU8_KITAU</name>
<accession>A0A8H9HWU8</accession>
<dbReference type="AlphaFoldDB" id="A0A8H9HWU8"/>
<dbReference type="GeneID" id="97488744"/>
<reference evidence="2 3" key="1">
    <citation type="journal article" date="2014" name="Int. J. Syst. Evol. Microbiol.">
        <title>Complete genome sequence of Corynebacterium casei LMG S-19264T (=DSM 44701T), isolated from a smear-ripened cheese.</title>
        <authorList>
            <consortium name="US DOE Joint Genome Institute (JGI-PGF)"/>
            <person name="Walter F."/>
            <person name="Albersmeier A."/>
            <person name="Kalinowski J."/>
            <person name="Ruckert C."/>
        </authorList>
    </citation>
    <scope>NUCLEOTIDE SEQUENCE [LARGE SCALE GENOMIC DNA]</scope>
    <source>
        <strain evidence="2 3">JCM 4434</strain>
    </source>
</reference>
<dbReference type="Proteomes" id="UP000610124">
    <property type="component" value="Unassembled WGS sequence"/>
</dbReference>
<sequence>MRTTTLLADIAPEPTGGSGGELAVVLLLAAAIVAGAVWLIRLERKRRGPDGR</sequence>
<keyword evidence="1" id="KW-0812">Transmembrane</keyword>
<evidence type="ECO:0000313" key="3">
    <source>
        <dbReference type="Proteomes" id="UP000610124"/>
    </source>
</evidence>
<evidence type="ECO:0000313" key="2">
    <source>
        <dbReference type="EMBL" id="GGU96353.1"/>
    </source>
</evidence>
<evidence type="ECO:0008006" key="4">
    <source>
        <dbReference type="Google" id="ProtNLM"/>
    </source>
</evidence>
<feature type="transmembrane region" description="Helical" evidence="1">
    <location>
        <begin position="22"/>
        <end position="42"/>
    </location>
</feature>